<dbReference type="EC" id="3.4.11.18" evidence="1"/>
<protein>
    <submittedName>
        <fullName evidence="1">Methionine aminopeptidase</fullName>
        <ecNumber evidence="1">3.4.11.18</ecNumber>
    </submittedName>
</protein>
<dbReference type="KEGG" id="rpne:NCTC8284_02935"/>
<evidence type="ECO:0000313" key="1">
    <source>
        <dbReference type="EMBL" id="VEH67728.1"/>
    </source>
</evidence>
<dbReference type="GO" id="GO:0004239">
    <property type="term" value="F:initiator methionyl aminopeptidase activity"/>
    <property type="evidence" value="ECO:0007669"/>
    <property type="project" value="UniProtKB-EC"/>
</dbReference>
<dbReference type="AlphaFoldDB" id="A0A3S4Y363"/>
<organism evidence="1 2">
    <name type="scientific">Rodentibacter pneumotropicus</name>
    <dbReference type="NCBI Taxonomy" id="758"/>
    <lineage>
        <taxon>Bacteria</taxon>
        <taxon>Pseudomonadati</taxon>
        <taxon>Pseudomonadota</taxon>
        <taxon>Gammaproteobacteria</taxon>
        <taxon>Pasteurellales</taxon>
        <taxon>Pasteurellaceae</taxon>
        <taxon>Rodentibacter</taxon>
    </lineage>
</organism>
<dbReference type="SUPFAM" id="SSF55920">
    <property type="entry name" value="Creatinase/aminopeptidase"/>
    <property type="match status" value="1"/>
</dbReference>
<reference evidence="1 2" key="1">
    <citation type="submission" date="2018-12" db="EMBL/GenBank/DDBJ databases">
        <authorList>
            <consortium name="Pathogen Informatics"/>
        </authorList>
    </citation>
    <scope>NUCLEOTIDE SEQUENCE [LARGE SCALE GENOMIC DNA]</scope>
    <source>
        <strain evidence="1 2">NCTC8284</strain>
    </source>
</reference>
<dbReference type="Proteomes" id="UP000278733">
    <property type="component" value="Chromosome"/>
</dbReference>
<keyword evidence="1" id="KW-0645">Protease</keyword>
<sequence length="54" mass="6210">MAIPLRTEEEIMKLREACKLASDVLIMIEPYVKAGVTTGELDRICHEYMVNEQK</sequence>
<dbReference type="InterPro" id="IPR036005">
    <property type="entry name" value="Creatinase/aminopeptidase-like"/>
</dbReference>
<gene>
    <name evidence="1" type="primary">map_3</name>
    <name evidence="1" type="ORF">NCTC8284_02935</name>
</gene>
<evidence type="ECO:0000313" key="2">
    <source>
        <dbReference type="Proteomes" id="UP000278733"/>
    </source>
</evidence>
<dbReference type="Gene3D" id="3.90.230.10">
    <property type="entry name" value="Creatinase/methionine aminopeptidase superfamily"/>
    <property type="match status" value="1"/>
</dbReference>
<proteinExistence type="predicted"/>
<name>A0A3S4Y363_9PAST</name>
<keyword evidence="1" id="KW-0031">Aminopeptidase</keyword>
<accession>A0A3S4Y363</accession>
<keyword evidence="1" id="KW-0378">Hydrolase</keyword>
<dbReference type="EMBL" id="LR134405">
    <property type="protein sequence ID" value="VEH67728.1"/>
    <property type="molecule type" value="Genomic_DNA"/>
</dbReference>